<protein>
    <submittedName>
        <fullName evidence="1">Uncharacterized protein</fullName>
    </submittedName>
</protein>
<proteinExistence type="predicted"/>
<gene>
    <name evidence="1" type="ORF">DJ019_17115</name>
</gene>
<sequence>MRGSVRLFLGLLAGMATLPALTLIGLFGLDLVGRVSLVTREDNPHLPMGPQGQAITAAGGSTVIWRGASTVTGQTCRGACDDLLFQNDTPVRVEIHGRDGGCVVCEAPALKARLSPWWNGPAAVEVQIADLKGARP</sequence>
<evidence type="ECO:0000313" key="1">
    <source>
        <dbReference type="EMBL" id="RAK62996.1"/>
    </source>
</evidence>
<comment type="caution">
    <text evidence="1">The sequence shown here is derived from an EMBL/GenBank/DDBJ whole genome shotgun (WGS) entry which is preliminary data.</text>
</comment>
<reference evidence="1 2" key="1">
    <citation type="submission" date="2018-05" db="EMBL/GenBank/DDBJ databases">
        <authorList>
            <person name="Lanie J.A."/>
            <person name="Ng W.-L."/>
            <person name="Kazmierczak K.M."/>
            <person name="Andrzejewski T.M."/>
            <person name="Davidsen T.M."/>
            <person name="Wayne K.J."/>
            <person name="Tettelin H."/>
            <person name="Glass J.I."/>
            <person name="Rusch D."/>
            <person name="Podicherti R."/>
            <person name="Tsui H.-C.T."/>
            <person name="Winkler M.E."/>
        </authorList>
    </citation>
    <scope>NUCLEOTIDE SEQUENCE [LARGE SCALE GENOMIC DNA]</scope>
    <source>
        <strain evidence="1 2">BUT-10</strain>
    </source>
</reference>
<evidence type="ECO:0000313" key="2">
    <source>
        <dbReference type="Proteomes" id="UP000249524"/>
    </source>
</evidence>
<dbReference type="EMBL" id="QFYS01000009">
    <property type="protein sequence ID" value="RAK62996.1"/>
    <property type="molecule type" value="Genomic_DNA"/>
</dbReference>
<dbReference type="RefSeq" id="WP_111277295.1">
    <property type="nucleotide sequence ID" value="NZ_QFYS01000009.1"/>
</dbReference>
<name>A0A328BB01_9CAUL</name>
<organism evidence="1 2">
    <name type="scientific">Phenylobacterium kunshanense</name>
    <dbReference type="NCBI Taxonomy" id="1445034"/>
    <lineage>
        <taxon>Bacteria</taxon>
        <taxon>Pseudomonadati</taxon>
        <taxon>Pseudomonadota</taxon>
        <taxon>Alphaproteobacteria</taxon>
        <taxon>Caulobacterales</taxon>
        <taxon>Caulobacteraceae</taxon>
        <taxon>Phenylobacterium</taxon>
    </lineage>
</organism>
<keyword evidence="2" id="KW-1185">Reference proteome</keyword>
<accession>A0A328BB01</accession>
<dbReference type="AlphaFoldDB" id="A0A328BB01"/>
<dbReference type="Proteomes" id="UP000249524">
    <property type="component" value="Unassembled WGS sequence"/>
</dbReference>